<evidence type="ECO:0000256" key="1">
    <source>
        <dbReference type="ARBA" id="ARBA00004383"/>
    </source>
</evidence>
<evidence type="ECO:0000259" key="12">
    <source>
        <dbReference type="Pfam" id="PF03544"/>
    </source>
</evidence>
<keyword evidence="8 11" id="KW-1133">Transmembrane helix</keyword>
<evidence type="ECO:0000256" key="9">
    <source>
        <dbReference type="ARBA" id="ARBA00023136"/>
    </source>
</evidence>
<organism evidence="13 14">
    <name type="scientific">Niveibacterium microcysteis</name>
    <dbReference type="NCBI Taxonomy" id="2811415"/>
    <lineage>
        <taxon>Bacteria</taxon>
        <taxon>Pseudomonadati</taxon>
        <taxon>Pseudomonadota</taxon>
        <taxon>Betaproteobacteria</taxon>
        <taxon>Rhodocyclales</taxon>
        <taxon>Rhodocyclaceae</taxon>
        <taxon>Niveibacterium</taxon>
    </lineage>
</organism>
<feature type="domain" description="TonB C-terminal" evidence="12">
    <location>
        <begin position="268"/>
        <end position="337"/>
    </location>
</feature>
<proteinExistence type="inferred from homology"/>
<dbReference type="PANTHER" id="PTHR33446">
    <property type="entry name" value="PROTEIN TONB-RELATED"/>
    <property type="match status" value="1"/>
</dbReference>
<evidence type="ECO:0000313" key="13">
    <source>
        <dbReference type="EMBL" id="QSI76677.1"/>
    </source>
</evidence>
<evidence type="ECO:0000313" key="14">
    <source>
        <dbReference type="Proteomes" id="UP000663570"/>
    </source>
</evidence>
<evidence type="ECO:0000256" key="8">
    <source>
        <dbReference type="ARBA" id="ARBA00022989"/>
    </source>
</evidence>
<keyword evidence="3" id="KW-0813">Transport</keyword>
<keyword evidence="9 11" id="KW-0472">Membrane</keyword>
<gene>
    <name evidence="13" type="ORF">JY500_19800</name>
</gene>
<evidence type="ECO:0000256" key="7">
    <source>
        <dbReference type="ARBA" id="ARBA00022927"/>
    </source>
</evidence>
<protein>
    <submittedName>
        <fullName evidence="13">Energy transducer TonB</fullName>
    </submittedName>
</protein>
<dbReference type="PANTHER" id="PTHR33446:SF11">
    <property type="entry name" value="TONB3"/>
    <property type="match status" value="1"/>
</dbReference>
<dbReference type="NCBIfam" id="TIGR01352">
    <property type="entry name" value="tonB_Cterm"/>
    <property type="match status" value="1"/>
</dbReference>
<dbReference type="SUPFAM" id="SSF74653">
    <property type="entry name" value="TolA/TonB C-terminal domain"/>
    <property type="match status" value="1"/>
</dbReference>
<feature type="transmembrane region" description="Helical" evidence="11">
    <location>
        <begin position="70"/>
        <end position="91"/>
    </location>
</feature>
<sequence>MPNAQTPRKPTTAAPAARTSGARAPSGAAAEAAKPAPAAAAKATPAKPATAKRRRLRLPPATRRIGSENIFWGAVAVSIVLHAVLLALQFSMPDNKANRQRDKGLDIVLVNAKHARAPKDAQALAQANLDGGGNSKTKALPTTPLPPQDQTRDGESLMDAQRRIEQLEAQQRELLKQSKSLKQSQIDLAKPQQNPEPPKVAGFELVEHARAIARQEAVIDKNLQEYAQRPRKAFVGARTTEYRFAQYVEDWRQKIERVGTLNFPRDRNGKIYGSLLIAVEIKSDGSIASAEVRRSSGNQVLDDAAMRILQLASPFAPFPANIRKDVDVLVIARTWNFSKEGDALDARR</sequence>
<dbReference type="InterPro" id="IPR051045">
    <property type="entry name" value="TonB-dependent_transducer"/>
</dbReference>
<evidence type="ECO:0000256" key="3">
    <source>
        <dbReference type="ARBA" id="ARBA00022448"/>
    </source>
</evidence>
<keyword evidence="5" id="KW-0997">Cell inner membrane</keyword>
<keyword evidence="4" id="KW-1003">Cell membrane</keyword>
<evidence type="ECO:0000256" key="10">
    <source>
        <dbReference type="SAM" id="MobiDB-lite"/>
    </source>
</evidence>
<feature type="compositionally biased region" description="Low complexity" evidence="10">
    <location>
        <begin position="1"/>
        <end position="49"/>
    </location>
</feature>
<reference evidence="13 14" key="1">
    <citation type="submission" date="2021-02" db="EMBL/GenBank/DDBJ databases">
        <title>Niveibacterium changnyeongensis HC41.</title>
        <authorList>
            <person name="Kang M."/>
        </authorList>
    </citation>
    <scope>NUCLEOTIDE SEQUENCE [LARGE SCALE GENOMIC DNA]</scope>
    <source>
        <strain evidence="13 14">HC41</strain>
    </source>
</reference>
<dbReference type="Proteomes" id="UP000663570">
    <property type="component" value="Chromosome"/>
</dbReference>
<feature type="region of interest" description="Disordered" evidence="10">
    <location>
        <begin position="127"/>
        <end position="157"/>
    </location>
</feature>
<dbReference type="EMBL" id="CP071060">
    <property type="protein sequence ID" value="QSI76677.1"/>
    <property type="molecule type" value="Genomic_DNA"/>
</dbReference>
<evidence type="ECO:0000256" key="2">
    <source>
        <dbReference type="ARBA" id="ARBA00006555"/>
    </source>
</evidence>
<dbReference type="InterPro" id="IPR037682">
    <property type="entry name" value="TonB_C"/>
</dbReference>
<evidence type="ECO:0000256" key="4">
    <source>
        <dbReference type="ARBA" id="ARBA00022475"/>
    </source>
</evidence>
<keyword evidence="14" id="KW-1185">Reference proteome</keyword>
<accession>A0ABX7M4K9</accession>
<comment type="similarity">
    <text evidence="2">Belongs to the TonB family.</text>
</comment>
<keyword evidence="7" id="KW-0653">Protein transport</keyword>
<evidence type="ECO:0000256" key="6">
    <source>
        <dbReference type="ARBA" id="ARBA00022692"/>
    </source>
</evidence>
<name>A0ABX7M4K9_9RHOO</name>
<evidence type="ECO:0000256" key="5">
    <source>
        <dbReference type="ARBA" id="ARBA00022519"/>
    </source>
</evidence>
<dbReference type="RefSeq" id="WP_206254315.1">
    <property type="nucleotide sequence ID" value="NZ_CP071060.1"/>
</dbReference>
<keyword evidence="6 11" id="KW-0812">Transmembrane</keyword>
<dbReference type="Gene3D" id="3.30.1150.10">
    <property type="match status" value="1"/>
</dbReference>
<comment type="subcellular location">
    <subcellularLocation>
        <location evidence="1">Cell inner membrane</location>
        <topology evidence="1">Single-pass membrane protein</topology>
        <orientation evidence="1">Periplasmic side</orientation>
    </subcellularLocation>
</comment>
<feature type="region of interest" description="Disordered" evidence="10">
    <location>
        <begin position="178"/>
        <end position="197"/>
    </location>
</feature>
<dbReference type="Pfam" id="PF03544">
    <property type="entry name" value="TonB_C"/>
    <property type="match status" value="1"/>
</dbReference>
<dbReference type="InterPro" id="IPR006260">
    <property type="entry name" value="TonB/TolA_C"/>
</dbReference>
<feature type="region of interest" description="Disordered" evidence="10">
    <location>
        <begin position="1"/>
        <end position="60"/>
    </location>
</feature>
<evidence type="ECO:0000256" key="11">
    <source>
        <dbReference type="SAM" id="Phobius"/>
    </source>
</evidence>